<feature type="domain" description="Magnesium transporter MgtE intracellular" evidence="3">
    <location>
        <begin position="118"/>
        <end position="184"/>
    </location>
</feature>
<evidence type="ECO:0000259" key="3">
    <source>
        <dbReference type="Pfam" id="PF03448"/>
    </source>
</evidence>
<keyword evidence="2" id="KW-1133">Transmembrane helix</keyword>
<feature type="transmembrane region" description="Helical" evidence="2">
    <location>
        <begin position="20"/>
        <end position="43"/>
    </location>
</feature>
<evidence type="ECO:0000313" key="5">
    <source>
        <dbReference type="Proteomes" id="UP000183508"/>
    </source>
</evidence>
<keyword evidence="2" id="KW-0472">Membrane</keyword>
<accession>A0A1I7IQH6</accession>
<evidence type="ECO:0000256" key="1">
    <source>
        <dbReference type="SAM" id="Coils"/>
    </source>
</evidence>
<keyword evidence="1" id="KW-0175">Coiled coil</keyword>
<feature type="coiled-coil region" evidence="1">
    <location>
        <begin position="68"/>
        <end position="116"/>
    </location>
</feature>
<dbReference type="RefSeq" id="WP_074951321.1">
    <property type="nucleotide sequence ID" value="NZ_FPBV01000007.1"/>
</dbReference>
<organism evidence="4 5">
    <name type="scientific">Alicyclobacillus macrosporangiidus</name>
    <dbReference type="NCBI Taxonomy" id="392015"/>
    <lineage>
        <taxon>Bacteria</taxon>
        <taxon>Bacillati</taxon>
        <taxon>Bacillota</taxon>
        <taxon>Bacilli</taxon>
        <taxon>Bacillales</taxon>
        <taxon>Alicyclobacillaceae</taxon>
        <taxon>Alicyclobacillus</taxon>
    </lineage>
</organism>
<dbReference type="EMBL" id="FPBV01000007">
    <property type="protein sequence ID" value="SFU75179.1"/>
    <property type="molecule type" value="Genomic_DNA"/>
</dbReference>
<dbReference type="Pfam" id="PF03448">
    <property type="entry name" value="MgtE_N"/>
    <property type="match status" value="1"/>
</dbReference>
<reference evidence="5" key="1">
    <citation type="submission" date="2016-10" db="EMBL/GenBank/DDBJ databases">
        <authorList>
            <person name="Varghese N."/>
        </authorList>
    </citation>
    <scope>NUCLEOTIDE SEQUENCE [LARGE SCALE GENOMIC DNA]</scope>
    <source>
        <strain evidence="5">DSM 17980</strain>
    </source>
</reference>
<sequence>MQSRSSASEERRSVGWMLAWVGMVVVIPALATVAMIGGALQLAGVPVWQTLRGWVTHADAGATTETPLAQTQQTLANTQQKLQEALKTIDDLQQQLTAERQTEANLRQQLTQMQAQVQAQASARDRAAKEAQWLAGMDPGQAAGLLQSLPASEAAQVVALMPSDVSAQVLAALPAGKAAPIMTAAAAYTGDQTTAGAASGAANGTG</sequence>
<dbReference type="InterPro" id="IPR006668">
    <property type="entry name" value="Mg_transptr_MgtE_intracell_dom"/>
</dbReference>
<dbReference type="SUPFAM" id="SSF158791">
    <property type="entry name" value="MgtE N-terminal domain-like"/>
    <property type="match status" value="1"/>
</dbReference>
<dbReference type="STRING" id="392015.SAMN05421543_10739"/>
<proteinExistence type="predicted"/>
<keyword evidence="5" id="KW-1185">Reference proteome</keyword>
<dbReference type="Proteomes" id="UP000183508">
    <property type="component" value="Unassembled WGS sequence"/>
</dbReference>
<evidence type="ECO:0000313" key="4">
    <source>
        <dbReference type="EMBL" id="SFU75179.1"/>
    </source>
</evidence>
<evidence type="ECO:0000256" key="2">
    <source>
        <dbReference type="SAM" id="Phobius"/>
    </source>
</evidence>
<dbReference type="AlphaFoldDB" id="A0A1I7IQH6"/>
<gene>
    <name evidence="4" type="ORF">SAMN05421543_10739</name>
</gene>
<name>A0A1I7IQH6_9BACL</name>
<keyword evidence="2" id="KW-0812">Transmembrane</keyword>
<dbReference type="OrthoDB" id="2375634at2"/>
<protein>
    <submittedName>
        <fullName evidence="4">MgtE intracellular N domain-containing protein</fullName>
    </submittedName>
</protein>